<accession>A0A2U1IZ93</accession>
<gene>
    <name evidence="1" type="ORF">BB558_005905</name>
</gene>
<organism evidence="1 2">
    <name type="scientific">Smittium angustum</name>
    <dbReference type="NCBI Taxonomy" id="133377"/>
    <lineage>
        <taxon>Eukaryota</taxon>
        <taxon>Fungi</taxon>
        <taxon>Fungi incertae sedis</taxon>
        <taxon>Zoopagomycota</taxon>
        <taxon>Kickxellomycotina</taxon>
        <taxon>Harpellomycetes</taxon>
        <taxon>Harpellales</taxon>
        <taxon>Legeriomycetaceae</taxon>
        <taxon>Smittium</taxon>
    </lineage>
</organism>
<dbReference type="Proteomes" id="UP000245591">
    <property type="component" value="Unassembled WGS sequence"/>
</dbReference>
<proteinExistence type="predicted"/>
<evidence type="ECO:0000313" key="1">
    <source>
        <dbReference type="EMBL" id="PVZ98097.1"/>
    </source>
</evidence>
<reference evidence="1 2" key="1">
    <citation type="journal article" date="2018" name="MBio">
        <title>Comparative Genomics Reveals the Core Gene Toolbox for the Fungus-Insect Symbiosis.</title>
        <authorList>
            <person name="Wang Y."/>
            <person name="Stata M."/>
            <person name="Wang W."/>
            <person name="Stajich J.E."/>
            <person name="White M.M."/>
            <person name="Moncalvo J.M."/>
        </authorList>
    </citation>
    <scope>NUCLEOTIDE SEQUENCE [LARGE SCALE GENOMIC DNA]</scope>
    <source>
        <strain evidence="1 2">AUS-126-30</strain>
    </source>
</reference>
<keyword evidence="2" id="KW-1185">Reference proteome</keyword>
<dbReference type="AlphaFoldDB" id="A0A2U1IZ93"/>
<comment type="caution">
    <text evidence="1">The sequence shown here is derived from an EMBL/GenBank/DDBJ whole genome shotgun (WGS) entry which is preliminary data.</text>
</comment>
<sequence length="152" mass="17306">MKVLIKSSELASFLVKKTNNNLDEIKTLVQNKFEEACNSKAFISSLLYQTELNGLDYTTDEATRFYNYILIIAISKGFNEIVDKLLQLTKLVECKKIAYEDNTESSENSRSYSENDDIDNGTLYKIVPVININGIFSIKDGSIPRFKDKKNP</sequence>
<name>A0A2U1IZ93_SMIAN</name>
<evidence type="ECO:0000313" key="2">
    <source>
        <dbReference type="Proteomes" id="UP000245591"/>
    </source>
</evidence>
<dbReference type="EMBL" id="MBFU01000587">
    <property type="protein sequence ID" value="PVZ98097.1"/>
    <property type="molecule type" value="Genomic_DNA"/>
</dbReference>
<protein>
    <submittedName>
        <fullName evidence="1">Uncharacterized protein</fullName>
    </submittedName>
</protein>